<dbReference type="GO" id="GO:2000344">
    <property type="term" value="P:positive regulation of acrosome reaction"/>
    <property type="evidence" value="ECO:0007669"/>
    <property type="project" value="TreeGrafter"/>
</dbReference>
<dbReference type="InterPro" id="IPR055356">
    <property type="entry name" value="ZP-N"/>
</dbReference>
<evidence type="ECO:0000256" key="3">
    <source>
        <dbReference type="SAM" id="SignalP"/>
    </source>
</evidence>
<organism evidence="5 6">
    <name type="scientific">Scomber scombrus</name>
    <name type="common">Atlantic mackerel</name>
    <name type="synonym">Scomber vernalis</name>
    <dbReference type="NCBI Taxonomy" id="13677"/>
    <lineage>
        <taxon>Eukaryota</taxon>
        <taxon>Metazoa</taxon>
        <taxon>Chordata</taxon>
        <taxon>Craniata</taxon>
        <taxon>Vertebrata</taxon>
        <taxon>Euteleostomi</taxon>
        <taxon>Actinopterygii</taxon>
        <taxon>Neopterygii</taxon>
        <taxon>Teleostei</taxon>
        <taxon>Neoteleostei</taxon>
        <taxon>Acanthomorphata</taxon>
        <taxon>Pelagiaria</taxon>
        <taxon>Scombriformes</taxon>
        <taxon>Scombridae</taxon>
        <taxon>Scomber</taxon>
    </lineage>
</organism>
<feature type="region of interest" description="Disordered" evidence="2">
    <location>
        <begin position="510"/>
        <end position="534"/>
    </location>
</feature>
<keyword evidence="1" id="KW-1015">Disulfide bond</keyword>
<feature type="region of interest" description="Disordered" evidence="2">
    <location>
        <begin position="460"/>
        <end position="484"/>
    </location>
</feature>
<dbReference type="AlphaFoldDB" id="A0AAV1PKS6"/>
<dbReference type="PROSITE" id="PS51034">
    <property type="entry name" value="ZP_2"/>
    <property type="match status" value="1"/>
</dbReference>
<feature type="chain" id="PRO_5043852833" evidence="3">
    <location>
        <begin position="19"/>
        <end position="853"/>
    </location>
</feature>
<feature type="signal peptide" evidence="3">
    <location>
        <begin position="1"/>
        <end position="18"/>
    </location>
</feature>
<feature type="domain" description="ZP" evidence="4">
    <location>
        <begin position="105"/>
        <end position="353"/>
    </location>
</feature>
<protein>
    <submittedName>
        <fullName evidence="5">Uncharacterized protein LOC121905607 isoform X1</fullName>
    </submittedName>
</protein>
<evidence type="ECO:0000313" key="6">
    <source>
        <dbReference type="Proteomes" id="UP001314229"/>
    </source>
</evidence>
<feature type="region of interest" description="Disordered" evidence="2">
    <location>
        <begin position="701"/>
        <end position="762"/>
    </location>
</feature>
<dbReference type="SMART" id="SM00241">
    <property type="entry name" value="ZP"/>
    <property type="match status" value="1"/>
</dbReference>
<feature type="compositionally biased region" description="Low complexity" evidence="2">
    <location>
        <begin position="747"/>
        <end position="756"/>
    </location>
</feature>
<keyword evidence="3" id="KW-0732">Signal</keyword>
<dbReference type="InterPro" id="IPR042235">
    <property type="entry name" value="ZP-C_dom"/>
</dbReference>
<evidence type="ECO:0000256" key="1">
    <source>
        <dbReference type="ARBA" id="ARBA00023157"/>
    </source>
</evidence>
<dbReference type="PANTHER" id="PTHR11576:SF15">
    <property type="entry name" value="ZONA PELLUCIDA SPERM-BINDING PROTEIN 3-LIKE"/>
    <property type="match status" value="1"/>
</dbReference>
<evidence type="ECO:0000259" key="4">
    <source>
        <dbReference type="PROSITE" id="PS51034"/>
    </source>
</evidence>
<dbReference type="GO" id="GO:0031012">
    <property type="term" value="C:extracellular matrix"/>
    <property type="evidence" value="ECO:0007669"/>
    <property type="project" value="TreeGrafter"/>
</dbReference>
<feature type="compositionally biased region" description="Low complexity" evidence="2">
    <location>
        <begin position="519"/>
        <end position="534"/>
    </location>
</feature>
<dbReference type="InterPro" id="IPR001507">
    <property type="entry name" value="ZP_dom"/>
</dbReference>
<dbReference type="Proteomes" id="UP001314229">
    <property type="component" value="Unassembled WGS sequence"/>
</dbReference>
<dbReference type="GO" id="GO:0007339">
    <property type="term" value="P:binding of sperm to zona pellucida"/>
    <property type="evidence" value="ECO:0007669"/>
    <property type="project" value="TreeGrafter"/>
</dbReference>
<dbReference type="Gene3D" id="2.60.40.4100">
    <property type="entry name" value="Zona pellucida, ZP-C domain"/>
    <property type="match status" value="1"/>
</dbReference>
<dbReference type="Pfam" id="PF23344">
    <property type="entry name" value="ZP-N"/>
    <property type="match status" value="1"/>
</dbReference>
<keyword evidence="6" id="KW-1185">Reference proteome</keyword>
<sequence length="853" mass="94325">MSVLAWLLWTLFPAIVLGGPVEHATWSGGTNPTFKIDVAGASRPSFYHLPVFQHSSGPLVPRKLFQPVPHKRPLPAGLTELLLPSKKRDHRIQGAGARASAVEIWCGMNSIAVRVDRLQLSAWTVPSLFRLGSCQASRISARYLYFHYKLTECDGEFKIVGGQLVYTYSLRYTPPPQVYVIRVLPLNLPIHCHYNRFHYSYQVGFRPQVQLTTFMKDIRSKLRFSLTVCNAQWEPLPPEHWFFLGEPVYFVAQTEALLAGERLYVDSCYASNSKDPNSISKVDIITNYGCMTDSRREGSSARFLSRGGSVLKFSVDAFLFKAVSQVLYLHCSMSVSLTTSYTSKTCNYNTAAGRWEELEAPPSVCSCCDSICTDMHDSVKSTVSSPGWLIRQMGEGKPRMREISLKAEEGTGWMDVEEKREQSMDMHLKNVNPFPQETEIGHDEKKEEAIPEKTSVVPVEKKEWRPRTAVSQQGQKNTEGEKADHQLTELASYNIIMSDQTRPEEYEMVEDREDVSTKSGSVNSSFSDNSSTTASVDDSLTTIITMINSSFGINYDNTSDHGYDNVSTAVVPIITLCSNSNEMNCTTTNSTIKRDRSSSSAAHGTMYAAIGAESLAPYDERAPSDISKFGSVRDSGVYESPFGSDLETLAGKHSVTSNYKTNYSGFLDVRKSEKSRLGSDNLDTHLWLEQVTTANKSVYTKSERIPRRRGDSVNSKGPNGGGEMLHDLQIKGLESDESDPPGFRDPSGCADGLLDGSDCDSGIEEGEVLHQSQFTKAAKTNGFSGARKHSVSSASASSEQMHQDIPSHSTVVTVITTLKGSDSNHMAERDWAEMVQGSDQQSLGFEAEQLIDG</sequence>
<comment type="caution">
    <text evidence="5">The sequence shown here is derived from an EMBL/GenBank/DDBJ whole genome shotgun (WGS) entry which is preliminary data.</text>
</comment>
<name>A0AAV1PKS6_SCOSC</name>
<dbReference type="InterPro" id="IPR055355">
    <property type="entry name" value="ZP-C"/>
</dbReference>
<proteinExistence type="predicted"/>
<feature type="region of interest" description="Disordered" evidence="2">
    <location>
        <begin position="782"/>
        <end position="807"/>
    </location>
</feature>
<dbReference type="GO" id="GO:0032190">
    <property type="term" value="F:acrosin binding"/>
    <property type="evidence" value="ECO:0007669"/>
    <property type="project" value="TreeGrafter"/>
</dbReference>
<dbReference type="PANTHER" id="PTHR11576">
    <property type="entry name" value="ZONA PELLUCIDA SPERM-BINDING PROTEIN 3"/>
    <property type="match status" value="1"/>
</dbReference>
<dbReference type="EMBL" id="CAWUFR010000190">
    <property type="protein sequence ID" value="CAK6972020.1"/>
    <property type="molecule type" value="Genomic_DNA"/>
</dbReference>
<dbReference type="GO" id="GO:0035803">
    <property type="term" value="P:egg coat formation"/>
    <property type="evidence" value="ECO:0007669"/>
    <property type="project" value="TreeGrafter"/>
</dbReference>
<gene>
    <name evidence="5" type="ORF">FSCOSCO3_A011323</name>
</gene>
<accession>A0AAV1PKS6</accession>
<feature type="region of interest" description="Disordered" evidence="2">
    <location>
        <begin position="834"/>
        <end position="853"/>
    </location>
</feature>
<feature type="compositionally biased region" description="Basic and acidic residues" evidence="2">
    <location>
        <begin position="701"/>
        <end position="711"/>
    </location>
</feature>
<dbReference type="FunFam" id="2.60.40.4100:FF:000002">
    <property type="entry name" value="Zona pellucida sperm-binding protein 3"/>
    <property type="match status" value="1"/>
</dbReference>
<evidence type="ECO:0000256" key="2">
    <source>
        <dbReference type="SAM" id="MobiDB-lite"/>
    </source>
</evidence>
<dbReference type="Gene3D" id="2.60.40.3210">
    <property type="entry name" value="Zona pellucida, ZP-N domain"/>
    <property type="match status" value="1"/>
</dbReference>
<evidence type="ECO:0000313" key="5">
    <source>
        <dbReference type="EMBL" id="CAK6972020.1"/>
    </source>
</evidence>
<dbReference type="Pfam" id="PF00100">
    <property type="entry name" value="Zona_pellucida"/>
    <property type="match status" value="1"/>
</dbReference>
<reference evidence="5 6" key="1">
    <citation type="submission" date="2024-01" db="EMBL/GenBank/DDBJ databases">
        <authorList>
            <person name="Alioto T."/>
            <person name="Alioto T."/>
            <person name="Gomez Garrido J."/>
        </authorList>
    </citation>
    <scope>NUCLEOTIDE SEQUENCE [LARGE SCALE GENOMIC DNA]</scope>
</reference>